<dbReference type="Gene3D" id="6.10.250.3370">
    <property type="match status" value="1"/>
</dbReference>
<dbReference type="InterPro" id="IPR022770">
    <property type="entry name" value="IucA/IucC-like_C"/>
</dbReference>
<evidence type="ECO:0000259" key="3">
    <source>
        <dbReference type="Pfam" id="PF06276"/>
    </source>
</evidence>
<dbReference type="Gene3D" id="3.30.310.280">
    <property type="match status" value="1"/>
</dbReference>
<dbReference type="RefSeq" id="WP_192109417.1">
    <property type="nucleotide sequence ID" value="NZ_JACYXJ010000004.1"/>
</dbReference>
<dbReference type="PANTHER" id="PTHR34384">
    <property type="entry name" value="L-2,3-DIAMINOPROPANOATE--CITRATE LIGASE"/>
    <property type="match status" value="1"/>
</dbReference>
<gene>
    <name evidence="4" type="ORF">IG617_11840</name>
</gene>
<comment type="caution">
    <text evidence="4">The sequence shown here is derived from an EMBL/GenBank/DDBJ whole genome shotgun (WGS) entry which is preliminary data.</text>
</comment>
<dbReference type="EMBL" id="JACYXJ010000004">
    <property type="protein sequence ID" value="MBD8876979.1"/>
    <property type="molecule type" value="Genomic_DNA"/>
</dbReference>
<comment type="pathway">
    <text evidence="1">Siderophore biosynthesis.</text>
</comment>
<protein>
    <submittedName>
        <fullName evidence="4">IucA/IucC family siderophore biosynthesis protein</fullName>
    </submittedName>
</protein>
<dbReference type="Pfam" id="PF06276">
    <property type="entry name" value="FhuF"/>
    <property type="match status" value="1"/>
</dbReference>
<evidence type="ECO:0000259" key="2">
    <source>
        <dbReference type="Pfam" id="PF04183"/>
    </source>
</evidence>
<dbReference type="Proteomes" id="UP000615687">
    <property type="component" value="Unassembled WGS sequence"/>
</dbReference>
<feature type="domain" description="Aerobactin siderophore biosynthesis IucA/IucC N-terminal" evidence="2">
    <location>
        <begin position="145"/>
        <end position="387"/>
    </location>
</feature>
<dbReference type="PANTHER" id="PTHR34384:SF6">
    <property type="entry name" value="STAPHYLOFERRIN B SYNTHASE"/>
    <property type="match status" value="1"/>
</dbReference>
<reference evidence="4 5" key="1">
    <citation type="submission" date="2020-09" db="EMBL/GenBank/DDBJ databases">
        <title>The genome sequence of type strain Labrenzia polysiphoniae KACC 19711.</title>
        <authorList>
            <person name="Liu Y."/>
        </authorList>
    </citation>
    <scope>NUCLEOTIDE SEQUENCE [LARGE SCALE GENOMIC DNA]</scope>
    <source>
        <strain evidence="4 5">KACC 19711</strain>
    </source>
</reference>
<evidence type="ECO:0000256" key="1">
    <source>
        <dbReference type="ARBA" id="ARBA00004924"/>
    </source>
</evidence>
<dbReference type="Gene3D" id="1.10.510.40">
    <property type="match status" value="1"/>
</dbReference>
<proteinExistence type="predicted"/>
<organism evidence="4 5">
    <name type="scientific">Roseibium polysiphoniae</name>
    <dbReference type="NCBI Taxonomy" id="2571221"/>
    <lineage>
        <taxon>Bacteria</taxon>
        <taxon>Pseudomonadati</taxon>
        <taxon>Pseudomonadota</taxon>
        <taxon>Alphaproteobacteria</taxon>
        <taxon>Hyphomicrobiales</taxon>
        <taxon>Stappiaceae</taxon>
        <taxon>Roseibium</taxon>
    </lineage>
</organism>
<dbReference type="InterPro" id="IPR007310">
    <property type="entry name" value="Aerobactin_biosyn_IucA/IucC_N"/>
</dbReference>
<sequence>MNVVVAPQAIETVSSWETVCRESLAKLLNELSYEEVIAPEAQGGDRFVLKLQSDAVYSFAAKLGAWDNLLVQPGSIQRQPEAETFPSPLQFVVDARAEMAMKPDTEATFLRELSNTLRQDLVLLEKNQRVRGEDLVNAPSHERHALLEGHPKAVANKGRLGWGMDDLRRFSPEHQQDFEIVWLAADRTQCRIGDSSGVDERAFLRQCLGQEEEQRLFGALEAQGLSLATHTLIPAHPWQWDHVLRQAYVGELMERRLVFLGAFGGRYVAGPSLRTLTSIDRPGSPDIKLALMILNTSAWRGIPGQYIALGSAISDWLEGLVAGDKLLAANVTILREQRGIWYRHPIYDQVPNAPYQHLETLGAIWRENAKSRISTKQDACLYAALLHVAGDGVPLAVHHANRAGMPISEWLTELFQTTVVPLYHFLAKYGVGFIAHGQNITVVLEDHRPLGLAIKDLQGDVDIVNQTFAEHSGLPDEIRSILPNKPPEYIVHDIQTAHFVTVLRFFSARLDAAGAITEGDFYGLLSRTLKTYMSEHPELAERFKTFELFHPTLPRVCINKVRFEIGYGDAAERPLPALGTDLRNPLVRFAEDNL</sequence>
<accession>A0ABR9CBN9</accession>
<dbReference type="InterPro" id="IPR037455">
    <property type="entry name" value="LucA/IucC-like"/>
</dbReference>
<evidence type="ECO:0000313" key="4">
    <source>
        <dbReference type="EMBL" id="MBD8876979.1"/>
    </source>
</evidence>
<name>A0ABR9CBN9_9HYPH</name>
<feature type="domain" description="Aerobactin siderophore biosynthesis IucA/IucC-like C-terminal" evidence="3">
    <location>
        <begin position="408"/>
        <end position="565"/>
    </location>
</feature>
<evidence type="ECO:0000313" key="5">
    <source>
        <dbReference type="Proteomes" id="UP000615687"/>
    </source>
</evidence>
<dbReference type="Pfam" id="PF04183">
    <property type="entry name" value="IucA_IucC"/>
    <property type="match status" value="1"/>
</dbReference>
<keyword evidence="5" id="KW-1185">Reference proteome</keyword>